<dbReference type="KEGG" id="ccac:CcaHIS019_0701440"/>
<comment type="subcellular location">
    <subcellularLocation>
        <location evidence="4">Mitochondrion inner membrane</location>
    </subcellularLocation>
</comment>
<sequence length="87" mass="9888">MHAPLGVPHRQVACAELIEAIEECHARGMIPKFLGACNSHKLALNMCLRQERIDRTARNREASKVRTRKKEEAWARLDAERAEAQKA</sequence>
<keyword evidence="4" id="KW-0472">Membrane</keyword>
<dbReference type="Proteomes" id="UP001233271">
    <property type="component" value="Chromosome 7a"/>
</dbReference>
<evidence type="ECO:0000256" key="3">
    <source>
        <dbReference type="ARBA" id="ARBA00023157"/>
    </source>
</evidence>
<evidence type="ECO:0000256" key="1">
    <source>
        <dbReference type="ARBA" id="ARBA00007347"/>
    </source>
</evidence>
<dbReference type="RefSeq" id="XP_060459837.1">
    <property type="nucleotide sequence ID" value="XM_060603554.1"/>
</dbReference>
<dbReference type="PANTHER" id="PTHR22977">
    <property type="entry name" value="COX ASSEMBLY MITOCHONDRIAL PROTEIN"/>
    <property type="match status" value="1"/>
</dbReference>
<dbReference type="PANTHER" id="PTHR22977:SF1">
    <property type="entry name" value="COX ASSEMBLY MITOCHONDRIAL PROTEIN 2 HOMOLOG"/>
    <property type="match status" value="1"/>
</dbReference>
<reference evidence="5" key="1">
    <citation type="journal article" date="2023" name="BMC Genomics">
        <title>Chromosome-level genome assemblies of Cutaneotrichosporon spp. (Trichosporonales, Basidiomycota) reveal imbalanced evolution between nucleotide sequences and chromosome synteny.</title>
        <authorList>
            <person name="Kobayashi Y."/>
            <person name="Kayamori A."/>
            <person name="Aoki K."/>
            <person name="Shiwa Y."/>
            <person name="Matsutani M."/>
            <person name="Fujita N."/>
            <person name="Sugita T."/>
            <person name="Iwasaki W."/>
            <person name="Tanaka N."/>
            <person name="Takashima M."/>
        </authorList>
    </citation>
    <scope>NUCLEOTIDE SEQUENCE</scope>
    <source>
        <strain evidence="5">HIS019</strain>
    </source>
</reference>
<proteinExistence type="inferred from homology"/>
<keyword evidence="4" id="KW-0143">Chaperone</keyword>
<evidence type="ECO:0000256" key="2">
    <source>
        <dbReference type="ARBA" id="ARBA00023128"/>
    </source>
</evidence>
<keyword evidence="6" id="KW-1185">Reference proteome</keyword>
<organism evidence="5 6">
    <name type="scientific">Cutaneotrichosporon cavernicola</name>
    <dbReference type="NCBI Taxonomy" id="279322"/>
    <lineage>
        <taxon>Eukaryota</taxon>
        <taxon>Fungi</taxon>
        <taxon>Dikarya</taxon>
        <taxon>Basidiomycota</taxon>
        <taxon>Agaricomycotina</taxon>
        <taxon>Tremellomycetes</taxon>
        <taxon>Trichosporonales</taxon>
        <taxon>Trichosporonaceae</taxon>
        <taxon>Cutaneotrichosporon</taxon>
    </lineage>
</organism>
<dbReference type="GeneID" id="85498442"/>
<dbReference type="GO" id="GO:0005743">
    <property type="term" value="C:mitochondrial inner membrane"/>
    <property type="evidence" value="ECO:0007669"/>
    <property type="project" value="UniProtKB-SubCell"/>
</dbReference>
<dbReference type="Pfam" id="PF08583">
    <property type="entry name" value="Cmc1"/>
    <property type="match status" value="1"/>
</dbReference>
<dbReference type="EMBL" id="AP028218">
    <property type="protein sequence ID" value="BEI94572.1"/>
    <property type="molecule type" value="Genomic_DNA"/>
</dbReference>
<protein>
    <recommendedName>
        <fullName evidence="4">COX assembly mitochondrial protein</fullName>
    </recommendedName>
</protein>
<keyword evidence="2 4" id="KW-0496">Mitochondrion</keyword>
<keyword evidence="3" id="KW-1015">Disulfide bond</keyword>
<dbReference type="InterPro" id="IPR013892">
    <property type="entry name" value="Cyt_c_biogenesis_Cmc1-like"/>
</dbReference>
<evidence type="ECO:0000313" key="6">
    <source>
        <dbReference type="Proteomes" id="UP001233271"/>
    </source>
</evidence>
<accession>A0AA48L9Q7</accession>
<name>A0AA48L9Q7_9TREE</name>
<comment type="function">
    <text evidence="4">Required for mitochondrial cytochrome c oxidase (COX) assembly and respiration.</text>
</comment>
<dbReference type="AlphaFoldDB" id="A0AA48L9Q7"/>
<comment type="similarity">
    <text evidence="1 4">Belongs to the CMC family.</text>
</comment>
<keyword evidence="4" id="KW-0999">Mitochondrion inner membrane</keyword>
<evidence type="ECO:0000313" key="5">
    <source>
        <dbReference type="EMBL" id="BEI94572.1"/>
    </source>
</evidence>
<evidence type="ECO:0000256" key="4">
    <source>
        <dbReference type="RuleBase" id="RU364104"/>
    </source>
</evidence>
<gene>
    <name evidence="5" type="ORF">CcaverHIS019_0701440</name>
</gene>